<evidence type="ECO:0000313" key="6">
    <source>
        <dbReference type="EMBL" id="CTQ51465.1"/>
    </source>
</evidence>
<gene>
    <name evidence="6" type="primary">ugpC_7</name>
    <name evidence="6" type="ORF">JDO7802_03505</name>
</gene>
<dbReference type="AlphaFoldDB" id="A0A0M6YP90"/>
<organism evidence="6 7">
    <name type="scientific">Jannaschia donghaensis</name>
    <dbReference type="NCBI Taxonomy" id="420998"/>
    <lineage>
        <taxon>Bacteria</taxon>
        <taxon>Pseudomonadati</taxon>
        <taxon>Pseudomonadota</taxon>
        <taxon>Alphaproteobacteria</taxon>
        <taxon>Rhodobacterales</taxon>
        <taxon>Roseobacteraceae</taxon>
        <taxon>Jannaschia</taxon>
    </lineage>
</organism>
<dbReference type="PANTHER" id="PTHR43875:SF14">
    <property type="entry name" value="ABC TRANSPORTER ATP-BINDING PROTEIN"/>
    <property type="match status" value="1"/>
</dbReference>
<dbReference type="GO" id="GO:0016887">
    <property type="term" value="F:ATP hydrolysis activity"/>
    <property type="evidence" value="ECO:0007669"/>
    <property type="project" value="InterPro"/>
</dbReference>
<dbReference type="Gene3D" id="2.40.50.140">
    <property type="entry name" value="Nucleic acid-binding proteins"/>
    <property type="match status" value="1"/>
</dbReference>
<dbReference type="Pfam" id="PF08402">
    <property type="entry name" value="TOBE_2"/>
    <property type="match status" value="1"/>
</dbReference>
<protein>
    <submittedName>
        <fullName evidence="6">sn-glycerol-3-phosphate import ATP-binding protein UgpC</fullName>
        <ecNumber evidence="6">3.6.3.20</ecNumber>
    </submittedName>
</protein>
<dbReference type="GO" id="GO:0140359">
    <property type="term" value="F:ABC-type transporter activity"/>
    <property type="evidence" value="ECO:0007669"/>
    <property type="project" value="InterPro"/>
</dbReference>
<dbReference type="CDD" id="cd03301">
    <property type="entry name" value="ABC_MalK_N"/>
    <property type="match status" value="1"/>
</dbReference>
<dbReference type="Gene3D" id="3.40.50.300">
    <property type="entry name" value="P-loop containing nucleotide triphosphate hydrolases"/>
    <property type="match status" value="1"/>
</dbReference>
<dbReference type="InterPro" id="IPR008995">
    <property type="entry name" value="Mo/tungstate-bd_C_term_dom"/>
</dbReference>
<keyword evidence="4 6" id="KW-0067">ATP-binding</keyword>
<dbReference type="Gene3D" id="2.40.50.100">
    <property type="match status" value="1"/>
</dbReference>
<dbReference type="STRING" id="420998.JDO7802_03505"/>
<dbReference type="Pfam" id="PF00005">
    <property type="entry name" value="ABC_tran"/>
    <property type="match status" value="1"/>
</dbReference>
<keyword evidence="3" id="KW-0547">Nucleotide-binding</keyword>
<evidence type="ECO:0000256" key="1">
    <source>
        <dbReference type="ARBA" id="ARBA00005417"/>
    </source>
</evidence>
<evidence type="ECO:0000259" key="5">
    <source>
        <dbReference type="PROSITE" id="PS50893"/>
    </source>
</evidence>
<accession>A0A0M6YP90</accession>
<dbReference type="RefSeq" id="WP_055087157.1">
    <property type="nucleotide sequence ID" value="NZ_CXSU01000012.1"/>
</dbReference>
<dbReference type="SUPFAM" id="SSF52540">
    <property type="entry name" value="P-loop containing nucleoside triphosphate hydrolases"/>
    <property type="match status" value="1"/>
</dbReference>
<dbReference type="InterPro" id="IPR003439">
    <property type="entry name" value="ABC_transporter-like_ATP-bd"/>
</dbReference>
<sequence length="357" mass="38553">MPPGLTLDKVTKSYGAVQVLHGIDLTLTAGEFLVLLGESGCGKSTLLRLISGLETDHGGRIEIAGRDVTALDPSDRNVAMVFQSYALYPHMTVYENIAFGMRIRRAPKAEITSEVARVAAVLKLTDQLAQKPGQLSGGQRQRVAIGRAMVRHPDLFLFDEPLSNLDAKLRGEMRAEIKRIHHALDATIAYVTHDQIEAMTLADRIVLLNGGRIEQLGTPDDLYNRPDTLFAARFIGTPEINAHPCTVHAGEVWIGDVRLPLPDTASRASVADGTAATLAIRPEFLTLGAQGDVVTRNLPAISHEPLGAETSIVLDFHGAPLRMRVPGLHHVAPGARHSVTWDMAGAHLFDAKTGAHL</sequence>
<dbReference type="PROSITE" id="PS50893">
    <property type="entry name" value="ABC_TRANSPORTER_2"/>
    <property type="match status" value="1"/>
</dbReference>
<keyword evidence="7" id="KW-1185">Reference proteome</keyword>
<dbReference type="InterPro" id="IPR027417">
    <property type="entry name" value="P-loop_NTPase"/>
</dbReference>
<dbReference type="EC" id="3.6.3.20" evidence="6"/>
<evidence type="ECO:0000313" key="7">
    <source>
        <dbReference type="Proteomes" id="UP000049222"/>
    </source>
</evidence>
<evidence type="ECO:0000256" key="3">
    <source>
        <dbReference type="ARBA" id="ARBA00022741"/>
    </source>
</evidence>
<dbReference type="InterPro" id="IPR047641">
    <property type="entry name" value="ABC_transpr_MalK/UgpC-like"/>
</dbReference>
<dbReference type="InterPro" id="IPR015855">
    <property type="entry name" value="ABC_transpr_MalK-like"/>
</dbReference>
<keyword evidence="2" id="KW-0813">Transport</keyword>
<dbReference type="PROSITE" id="PS00211">
    <property type="entry name" value="ABC_TRANSPORTER_1"/>
    <property type="match status" value="1"/>
</dbReference>
<dbReference type="GO" id="GO:0008643">
    <property type="term" value="P:carbohydrate transport"/>
    <property type="evidence" value="ECO:0007669"/>
    <property type="project" value="InterPro"/>
</dbReference>
<evidence type="ECO:0000256" key="2">
    <source>
        <dbReference type="ARBA" id="ARBA00022448"/>
    </source>
</evidence>
<dbReference type="OrthoDB" id="9802264at2"/>
<dbReference type="FunFam" id="3.40.50.300:FF:000042">
    <property type="entry name" value="Maltose/maltodextrin ABC transporter, ATP-binding protein"/>
    <property type="match status" value="1"/>
</dbReference>
<proteinExistence type="inferred from homology"/>
<dbReference type="Proteomes" id="UP000049222">
    <property type="component" value="Unassembled WGS sequence"/>
</dbReference>
<dbReference type="SMART" id="SM00382">
    <property type="entry name" value="AAA"/>
    <property type="match status" value="1"/>
</dbReference>
<dbReference type="InterPro" id="IPR012340">
    <property type="entry name" value="NA-bd_OB-fold"/>
</dbReference>
<name>A0A0M6YP90_9RHOB</name>
<feature type="domain" description="ABC transporter" evidence="5">
    <location>
        <begin position="5"/>
        <end position="235"/>
    </location>
</feature>
<dbReference type="SUPFAM" id="SSF50331">
    <property type="entry name" value="MOP-like"/>
    <property type="match status" value="1"/>
</dbReference>
<dbReference type="PANTHER" id="PTHR43875">
    <property type="entry name" value="MALTODEXTRIN IMPORT ATP-BINDING PROTEIN MSMX"/>
    <property type="match status" value="1"/>
</dbReference>
<dbReference type="EMBL" id="CXSU01000012">
    <property type="protein sequence ID" value="CTQ51465.1"/>
    <property type="molecule type" value="Genomic_DNA"/>
</dbReference>
<comment type="similarity">
    <text evidence="1">Belongs to the ABC transporter superfamily.</text>
</comment>
<dbReference type="InterPro" id="IPR017871">
    <property type="entry name" value="ABC_transporter-like_CS"/>
</dbReference>
<dbReference type="GO" id="GO:0005524">
    <property type="term" value="F:ATP binding"/>
    <property type="evidence" value="ECO:0007669"/>
    <property type="project" value="UniProtKB-KW"/>
</dbReference>
<evidence type="ECO:0000256" key="4">
    <source>
        <dbReference type="ARBA" id="ARBA00022840"/>
    </source>
</evidence>
<dbReference type="GO" id="GO:0055052">
    <property type="term" value="C:ATP-binding cassette (ABC) transporter complex, substrate-binding subunit-containing"/>
    <property type="evidence" value="ECO:0007669"/>
    <property type="project" value="TreeGrafter"/>
</dbReference>
<dbReference type="InterPro" id="IPR013611">
    <property type="entry name" value="Transp-assoc_OB_typ2"/>
</dbReference>
<dbReference type="InterPro" id="IPR003593">
    <property type="entry name" value="AAA+_ATPase"/>
</dbReference>
<keyword evidence="6" id="KW-0378">Hydrolase</keyword>
<reference evidence="6 7" key="1">
    <citation type="submission" date="2015-07" db="EMBL/GenBank/DDBJ databases">
        <authorList>
            <person name="Noorani M."/>
        </authorList>
    </citation>
    <scope>NUCLEOTIDE SEQUENCE [LARGE SCALE GENOMIC DNA]</scope>
    <source>
        <strain evidence="6 7">CECT 7802</strain>
    </source>
</reference>